<reference evidence="3" key="2">
    <citation type="submission" date="2020-09" db="EMBL/GenBank/DDBJ databases">
        <authorList>
            <person name="Sun Q."/>
            <person name="Zhou Y."/>
        </authorList>
    </citation>
    <scope>NUCLEOTIDE SEQUENCE</scope>
    <source>
        <strain evidence="3">CGMCC 1.15388</strain>
    </source>
</reference>
<name>A0A917AT69_9MICC</name>
<accession>A0A917AT69</accession>
<comment type="pathway">
    <text evidence="1">Carotenoid biosynthesis; phytoene biosynthesis.</text>
</comment>
<dbReference type="SFLD" id="SFLDG01018">
    <property type="entry name" value="Squalene/Phytoene_Synthase_Lik"/>
    <property type="match status" value="1"/>
</dbReference>
<dbReference type="AlphaFoldDB" id="A0A917AT69"/>
<evidence type="ECO:0000313" key="3">
    <source>
        <dbReference type="EMBL" id="GGE73521.1"/>
    </source>
</evidence>
<dbReference type="GO" id="GO:0008299">
    <property type="term" value="P:isoprenoid biosynthetic process"/>
    <property type="evidence" value="ECO:0007669"/>
    <property type="project" value="UniProtKB-ARBA"/>
</dbReference>
<dbReference type="Pfam" id="PF00494">
    <property type="entry name" value="SQS_PSY"/>
    <property type="match status" value="1"/>
</dbReference>
<dbReference type="InterPro" id="IPR002060">
    <property type="entry name" value="Squ/phyt_synthse"/>
</dbReference>
<gene>
    <name evidence="3" type="ORF">GCM10011401_20870</name>
</gene>
<organism evidence="3 4">
    <name type="scientific">Nesterenkonia cremea</name>
    <dbReference type="NCBI Taxonomy" id="1882340"/>
    <lineage>
        <taxon>Bacteria</taxon>
        <taxon>Bacillati</taxon>
        <taxon>Actinomycetota</taxon>
        <taxon>Actinomycetes</taxon>
        <taxon>Micrococcales</taxon>
        <taxon>Micrococcaceae</taxon>
        <taxon>Nesterenkonia</taxon>
    </lineage>
</organism>
<dbReference type="SUPFAM" id="SSF48576">
    <property type="entry name" value="Terpenoid synthases"/>
    <property type="match status" value="1"/>
</dbReference>
<evidence type="ECO:0000256" key="2">
    <source>
        <dbReference type="ARBA" id="ARBA00022679"/>
    </source>
</evidence>
<keyword evidence="4" id="KW-1185">Reference proteome</keyword>
<protein>
    <submittedName>
        <fullName evidence="3">Phytoene synthase</fullName>
    </submittedName>
</protein>
<dbReference type="InterPro" id="IPR044843">
    <property type="entry name" value="Trans_IPPS_bact-type"/>
</dbReference>
<dbReference type="Gene3D" id="1.10.600.10">
    <property type="entry name" value="Farnesyl Diphosphate Synthase"/>
    <property type="match status" value="1"/>
</dbReference>
<dbReference type="RefSeq" id="WP_188685446.1">
    <property type="nucleotide sequence ID" value="NZ_BMIS01000009.1"/>
</dbReference>
<dbReference type="SFLD" id="SFLDG01212">
    <property type="entry name" value="Phytoene_synthase_like"/>
    <property type="match status" value="1"/>
</dbReference>
<proteinExistence type="predicted"/>
<dbReference type="GO" id="GO:0004311">
    <property type="term" value="F:geranylgeranyl diphosphate synthase activity"/>
    <property type="evidence" value="ECO:0007669"/>
    <property type="project" value="InterPro"/>
</dbReference>
<evidence type="ECO:0000256" key="1">
    <source>
        <dbReference type="ARBA" id="ARBA00004684"/>
    </source>
</evidence>
<comment type="caution">
    <text evidence="3">The sequence shown here is derived from an EMBL/GenBank/DDBJ whole genome shotgun (WGS) entry which is preliminary data.</text>
</comment>
<dbReference type="PROSITE" id="PS01045">
    <property type="entry name" value="SQUALEN_PHYTOEN_SYN_2"/>
    <property type="match status" value="1"/>
</dbReference>
<keyword evidence="2" id="KW-0808">Transferase</keyword>
<dbReference type="InterPro" id="IPR019845">
    <property type="entry name" value="Squalene/phytoene_synthase_CS"/>
</dbReference>
<sequence length="291" mass="32085">MNGLELYTRTSTEAAARVIRAYSTSFGMAANLLPPDRRRGIRNIYALVRTADEIVDGTAAEAGLTADQQRSVLDALEQEVLLGTARGFSANPVVHAFAVTARDADIETPLITAFFHSMRRDLSPVERLSRAQYEEYVYGSAEVVGLMCLRVFLNGHAWDAERLQPVEHGAARLGAAFQKINFLRDLGDDAAHLGRAYFPGALPGQLSEREKADILDEIDEDLAAARTGIAQLPPGPRRATLLAAQLFEDVTAQLRRTPAAEILHRRVSVPRRRKTYLLLKTLLPANFRGRP</sequence>
<dbReference type="PANTHER" id="PTHR31480">
    <property type="entry name" value="BIFUNCTIONAL LYCOPENE CYCLASE/PHYTOENE SYNTHASE"/>
    <property type="match status" value="1"/>
</dbReference>
<dbReference type="SFLD" id="SFLDS00005">
    <property type="entry name" value="Isoprenoid_Synthase_Type_I"/>
    <property type="match status" value="1"/>
</dbReference>
<dbReference type="EMBL" id="BMIS01000009">
    <property type="protein sequence ID" value="GGE73521.1"/>
    <property type="molecule type" value="Genomic_DNA"/>
</dbReference>
<reference evidence="3" key="1">
    <citation type="journal article" date="2014" name="Int. J. Syst. Evol. Microbiol.">
        <title>Complete genome sequence of Corynebacterium casei LMG S-19264T (=DSM 44701T), isolated from a smear-ripened cheese.</title>
        <authorList>
            <consortium name="US DOE Joint Genome Institute (JGI-PGF)"/>
            <person name="Walter F."/>
            <person name="Albersmeier A."/>
            <person name="Kalinowski J."/>
            <person name="Ruckert C."/>
        </authorList>
    </citation>
    <scope>NUCLEOTIDE SEQUENCE</scope>
    <source>
        <strain evidence="3">CGMCC 1.15388</strain>
    </source>
</reference>
<dbReference type="Proteomes" id="UP000633136">
    <property type="component" value="Unassembled WGS sequence"/>
</dbReference>
<dbReference type="InterPro" id="IPR008949">
    <property type="entry name" value="Isoprenoid_synthase_dom_sf"/>
</dbReference>
<evidence type="ECO:0000313" key="4">
    <source>
        <dbReference type="Proteomes" id="UP000633136"/>
    </source>
</evidence>